<evidence type="ECO:0000313" key="2">
    <source>
        <dbReference type="Proteomes" id="UP001595593"/>
    </source>
</evidence>
<sequence length="124" mass="13267">MLIRDFLNILLDDTLEEARLRQARGGGALAFAGAERAVEECREALRGDGMAAAMRALLAEARAAAAVAAGQPDEPFWFAREMHVEWIAQVVSVVLMTVRAEAILPPTRGAAMEAARLIGLAPGR</sequence>
<dbReference type="RefSeq" id="WP_379592965.1">
    <property type="nucleotide sequence ID" value="NZ_JBHRTN010000003.1"/>
</dbReference>
<evidence type="ECO:0008006" key="3">
    <source>
        <dbReference type="Google" id="ProtNLM"/>
    </source>
</evidence>
<dbReference type="Proteomes" id="UP001595593">
    <property type="component" value="Unassembled WGS sequence"/>
</dbReference>
<organism evidence="1 2">
    <name type="scientific">Teichococcus globiformis</name>
    <dbReference type="NCBI Taxonomy" id="2307229"/>
    <lineage>
        <taxon>Bacteria</taxon>
        <taxon>Pseudomonadati</taxon>
        <taxon>Pseudomonadota</taxon>
        <taxon>Alphaproteobacteria</taxon>
        <taxon>Acetobacterales</taxon>
        <taxon>Roseomonadaceae</taxon>
        <taxon>Roseomonas</taxon>
    </lineage>
</organism>
<evidence type="ECO:0000313" key="1">
    <source>
        <dbReference type="EMBL" id="MFC3123766.1"/>
    </source>
</evidence>
<gene>
    <name evidence="1" type="ORF">ACFOD4_01730</name>
</gene>
<proteinExistence type="predicted"/>
<name>A0ABV7FWH7_9PROT</name>
<keyword evidence="2" id="KW-1185">Reference proteome</keyword>
<protein>
    <recommendedName>
        <fullName evidence="3">TetR family transcriptional regulator</fullName>
    </recommendedName>
</protein>
<accession>A0ABV7FWH7</accession>
<comment type="caution">
    <text evidence="1">The sequence shown here is derived from an EMBL/GenBank/DDBJ whole genome shotgun (WGS) entry which is preliminary data.</text>
</comment>
<reference evidence="2" key="1">
    <citation type="journal article" date="2019" name="Int. J. Syst. Evol. Microbiol.">
        <title>The Global Catalogue of Microorganisms (GCM) 10K type strain sequencing project: providing services to taxonomists for standard genome sequencing and annotation.</title>
        <authorList>
            <consortium name="The Broad Institute Genomics Platform"/>
            <consortium name="The Broad Institute Genome Sequencing Center for Infectious Disease"/>
            <person name="Wu L."/>
            <person name="Ma J."/>
        </authorList>
    </citation>
    <scope>NUCLEOTIDE SEQUENCE [LARGE SCALE GENOMIC DNA]</scope>
    <source>
        <strain evidence="2">KCTC 52094</strain>
    </source>
</reference>
<dbReference type="EMBL" id="JBHRTN010000003">
    <property type="protein sequence ID" value="MFC3123766.1"/>
    <property type="molecule type" value="Genomic_DNA"/>
</dbReference>